<dbReference type="SUPFAM" id="SSF57701">
    <property type="entry name" value="Zn2/Cys6 DNA-binding domain"/>
    <property type="match status" value="1"/>
</dbReference>
<dbReference type="InterPro" id="IPR036864">
    <property type="entry name" value="Zn2-C6_fun-type_DNA-bd_sf"/>
</dbReference>
<accession>A0AAD9LXD9</accession>
<comment type="caution">
    <text evidence="4">The sequence shown here is derived from an EMBL/GenBank/DDBJ whole genome shotgun (WGS) entry which is preliminary data.</text>
</comment>
<keyword evidence="2" id="KW-0539">Nucleus</keyword>
<dbReference type="AlphaFoldDB" id="A0AAD9LXD9"/>
<dbReference type="PANTHER" id="PTHR37534:SF39">
    <property type="entry name" value="TRANSCRIPTION FACTOR DOMAIN-CONTAINING PROTEIN"/>
    <property type="match status" value="1"/>
</dbReference>
<dbReference type="PROSITE" id="PS50048">
    <property type="entry name" value="ZN2_CY6_FUNGAL_2"/>
    <property type="match status" value="1"/>
</dbReference>
<dbReference type="PANTHER" id="PTHR37534">
    <property type="entry name" value="TRANSCRIPTIONAL ACTIVATOR PROTEIN UGA3"/>
    <property type="match status" value="1"/>
</dbReference>
<dbReference type="InterPro" id="IPR021858">
    <property type="entry name" value="Fun_TF"/>
</dbReference>
<organism evidence="4 5">
    <name type="scientific">Colletotrichum zoysiae</name>
    <dbReference type="NCBI Taxonomy" id="1216348"/>
    <lineage>
        <taxon>Eukaryota</taxon>
        <taxon>Fungi</taxon>
        <taxon>Dikarya</taxon>
        <taxon>Ascomycota</taxon>
        <taxon>Pezizomycotina</taxon>
        <taxon>Sordariomycetes</taxon>
        <taxon>Hypocreomycetidae</taxon>
        <taxon>Glomerellales</taxon>
        <taxon>Glomerellaceae</taxon>
        <taxon>Colletotrichum</taxon>
        <taxon>Colletotrichum graminicola species complex</taxon>
    </lineage>
</organism>
<dbReference type="Gene3D" id="4.10.240.10">
    <property type="entry name" value="Zn(2)-C6 fungal-type DNA-binding domain"/>
    <property type="match status" value="1"/>
</dbReference>
<dbReference type="Pfam" id="PF11951">
    <property type="entry name" value="Fungal_trans_2"/>
    <property type="match status" value="1"/>
</dbReference>
<evidence type="ECO:0000313" key="4">
    <source>
        <dbReference type="EMBL" id="KAK2024659.1"/>
    </source>
</evidence>
<proteinExistence type="predicted"/>
<comment type="subcellular location">
    <subcellularLocation>
        <location evidence="1">Nucleus</location>
    </subcellularLocation>
</comment>
<reference evidence="4" key="1">
    <citation type="submission" date="2021-06" db="EMBL/GenBank/DDBJ databases">
        <title>Comparative genomics, transcriptomics and evolutionary studies reveal genomic signatures of adaptation to plant cell wall in hemibiotrophic fungi.</title>
        <authorList>
            <consortium name="DOE Joint Genome Institute"/>
            <person name="Baroncelli R."/>
            <person name="Diaz J.F."/>
            <person name="Benocci T."/>
            <person name="Peng M."/>
            <person name="Battaglia E."/>
            <person name="Haridas S."/>
            <person name="Andreopoulos W."/>
            <person name="Labutti K."/>
            <person name="Pangilinan J."/>
            <person name="Floch G.L."/>
            <person name="Makela M.R."/>
            <person name="Henrissat B."/>
            <person name="Grigoriev I.V."/>
            <person name="Crouch J.A."/>
            <person name="De Vries R.P."/>
            <person name="Sukno S.A."/>
            <person name="Thon M.R."/>
        </authorList>
    </citation>
    <scope>NUCLEOTIDE SEQUENCE</scope>
    <source>
        <strain evidence="4">MAFF235873</strain>
    </source>
</reference>
<dbReference type="GO" id="GO:0008270">
    <property type="term" value="F:zinc ion binding"/>
    <property type="evidence" value="ECO:0007669"/>
    <property type="project" value="InterPro"/>
</dbReference>
<name>A0AAD9LXD9_9PEZI</name>
<sequence>MTLPKKRCGTCIGRKISCDRRLPRCSSCIRSNRVCTGYGVRLSWPRKDDGKRMIVGQAGPLFKRTRHADPSSGQFHMINVTFWDIEVYRNRTSTRDGLIIPPLYHSLPWPASGLSANEQDLFQFFEKQVAVGLASFSNRPLGSALLRLAASDQSLAAVALRRSLVAIAFHFRYGPGMRAEELKLSAIRALAASAAQGIESQNSIQHVAAMMSLCLAETQQNSTRSNQWISYLRAAGKVIETVSLESFGRVTDGPIMVEWVYYHEVLAQFSMRHWRQRGTAVSSHPPHTKLPFYLLWEKARWDPTTEIMQWIIPIVHQTTFAPLHLLSRAVAEILPSEVPYARQEAYKIKIARLKQEITGLKIPTPSDPATRTVAARAEVFRISALVYLSRSTDQDILHPSELHLLVDKALCLIKNMGPCERPLPLLILGGEARTDIERLRILDLIPDKDASIPWRETHFMRMLLKALWIQNDLEFESNIELGYTEKLSAIFNASEFPPHFH</sequence>
<dbReference type="GO" id="GO:0000976">
    <property type="term" value="F:transcription cis-regulatory region binding"/>
    <property type="evidence" value="ECO:0007669"/>
    <property type="project" value="TreeGrafter"/>
</dbReference>
<gene>
    <name evidence="4" type="ORF">LX32DRAFT_643439</name>
</gene>
<dbReference type="Pfam" id="PF00172">
    <property type="entry name" value="Zn_clus"/>
    <property type="match status" value="1"/>
</dbReference>
<dbReference type="GO" id="GO:0045944">
    <property type="term" value="P:positive regulation of transcription by RNA polymerase II"/>
    <property type="evidence" value="ECO:0007669"/>
    <property type="project" value="TreeGrafter"/>
</dbReference>
<evidence type="ECO:0000256" key="2">
    <source>
        <dbReference type="ARBA" id="ARBA00023242"/>
    </source>
</evidence>
<dbReference type="SMART" id="SM00066">
    <property type="entry name" value="GAL4"/>
    <property type="match status" value="1"/>
</dbReference>
<evidence type="ECO:0000313" key="5">
    <source>
        <dbReference type="Proteomes" id="UP001232148"/>
    </source>
</evidence>
<keyword evidence="5" id="KW-1185">Reference proteome</keyword>
<dbReference type="InterPro" id="IPR001138">
    <property type="entry name" value="Zn2Cys6_DnaBD"/>
</dbReference>
<dbReference type="GO" id="GO:0005634">
    <property type="term" value="C:nucleus"/>
    <property type="evidence" value="ECO:0007669"/>
    <property type="project" value="UniProtKB-SubCell"/>
</dbReference>
<dbReference type="EMBL" id="MU842958">
    <property type="protein sequence ID" value="KAK2024659.1"/>
    <property type="molecule type" value="Genomic_DNA"/>
</dbReference>
<feature type="domain" description="Zn(2)-C6 fungal-type" evidence="3">
    <location>
        <begin position="7"/>
        <end position="36"/>
    </location>
</feature>
<evidence type="ECO:0000259" key="3">
    <source>
        <dbReference type="PROSITE" id="PS50048"/>
    </source>
</evidence>
<dbReference type="Proteomes" id="UP001232148">
    <property type="component" value="Unassembled WGS sequence"/>
</dbReference>
<dbReference type="CDD" id="cd00067">
    <property type="entry name" value="GAL4"/>
    <property type="match status" value="1"/>
</dbReference>
<protein>
    <recommendedName>
        <fullName evidence="3">Zn(2)-C6 fungal-type domain-containing protein</fullName>
    </recommendedName>
</protein>
<dbReference type="GO" id="GO:0000981">
    <property type="term" value="F:DNA-binding transcription factor activity, RNA polymerase II-specific"/>
    <property type="evidence" value="ECO:0007669"/>
    <property type="project" value="InterPro"/>
</dbReference>
<evidence type="ECO:0000256" key="1">
    <source>
        <dbReference type="ARBA" id="ARBA00004123"/>
    </source>
</evidence>